<evidence type="ECO:0000256" key="2">
    <source>
        <dbReference type="ARBA" id="ARBA00006171"/>
    </source>
</evidence>
<dbReference type="SUPFAM" id="SSF56784">
    <property type="entry name" value="HAD-like"/>
    <property type="match status" value="1"/>
</dbReference>
<dbReference type="InterPro" id="IPR006439">
    <property type="entry name" value="HAD-SF_hydro_IA"/>
</dbReference>
<dbReference type="PANTHER" id="PTHR46193">
    <property type="entry name" value="6-PHOSPHOGLUCONATE PHOSPHATASE"/>
    <property type="match status" value="1"/>
</dbReference>
<dbReference type="Proteomes" id="UP000695264">
    <property type="component" value="Unassembled WGS sequence"/>
</dbReference>
<keyword evidence="5" id="KW-0119">Carbohydrate metabolism</keyword>
<dbReference type="SFLD" id="SFLDG01129">
    <property type="entry name" value="C1.5:_HAD__Beta-PGM__Phosphata"/>
    <property type="match status" value="1"/>
</dbReference>
<evidence type="ECO:0000256" key="4">
    <source>
        <dbReference type="ARBA" id="ARBA00022842"/>
    </source>
</evidence>
<dbReference type="InterPro" id="IPR023198">
    <property type="entry name" value="PGP-like_dom2"/>
</dbReference>
<feature type="region of interest" description="Disordered" evidence="6">
    <location>
        <begin position="214"/>
        <end position="258"/>
    </location>
</feature>
<dbReference type="SFLD" id="SFLDS00003">
    <property type="entry name" value="Haloacid_Dehalogenase"/>
    <property type="match status" value="1"/>
</dbReference>
<keyword evidence="7" id="KW-0378">Hydrolase</keyword>
<dbReference type="Gene3D" id="3.40.50.1000">
    <property type="entry name" value="HAD superfamily/HAD-like"/>
    <property type="match status" value="1"/>
</dbReference>
<dbReference type="InterPro" id="IPR036412">
    <property type="entry name" value="HAD-like_sf"/>
</dbReference>
<name>A0ABX1BWE9_9ACTN</name>
<dbReference type="EMBL" id="JAATEN010000004">
    <property type="protein sequence ID" value="NJQ00205.1"/>
    <property type="molecule type" value="Genomic_DNA"/>
</dbReference>
<dbReference type="Pfam" id="PF00702">
    <property type="entry name" value="Hydrolase"/>
    <property type="match status" value="1"/>
</dbReference>
<keyword evidence="4" id="KW-0460">Magnesium</keyword>
<comment type="cofactor">
    <cofactor evidence="1">
        <name>Mg(2+)</name>
        <dbReference type="ChEBI" id="CHEBI:18420"/>
    </cofactor>
</comment>
<dbReference type="InterPro" id="IPR023214">
    <property type="entry name" value="HAD_sf"/>
</dbReference>
<comment type="caution">
    <text evidence="7">The sequence shown here is derived from an EMBL/GenBank/DDBJ whole genome shotgun (WGS) entry which is preliminary data.</text>
</comment>
<dbReference type="Gene3D" id="1.10.150.240">
    <property type="entry name" value="Putative phosphatase, domain 2"/>
    <property type="match status" value="1"/>
</dbReference>
<feature type="compositionally biased region" description="Basic and acidic residues" evidence="6">
    <location>
        <begin position="233"/>
        <end position="249"/>
    </location>
</feature>
<dbReference type="NCBIfam" id="TIGR01509">
    <property type="entry name" value="HAD-SF-IA-v3"/>
    <property type="match status" value="1"/>
</dbReference>
<dbReference type="GO" id="GO:0016787">
    <property type="term" value="F:hydrolase activity"/>
    <property type="evidence" value="ECO:0007669"/>
    <property type="project" value="UniProtKB-KW"/>
</dbReference>
<evidence type="ECO:0000256" key="6">
    <source>
        <dbReference type="SAM" id="MobiDB-lite"/>
    </source>
</evidence>
<proteinExistence type="inferred from homology"/>
<dbReference type="PANTHER" id="PTHR46193:SF18">
    <property type="entry name" value="HEXITOL PHOSPHATASE B"/>
    <property type="match status" value="1"/>
</dbReference>
<reference evidence="7 8" key="1">
    <citation type="submission" date="2020-03" db="EMBL/GenBank/DDBJ databases">
        <title>WGS of actinomycetes isolated from Thailand.</title>
        <authorList>
            <person name="Thawai C."/>
        </authorList>
    </citation>
    <scope>NUCLEOTIDE SEQUENCE [LARGE SCALE GENOMIC DNA]</scope>
    <source>
        <strain evidence="7 8">PLAI 1-29</strain>
    </source>
</reference>
<keyword evidence="8" id="KW-1185">Reference proteome</keyword>
<evidence type="ECO:0000256" key="1">
    <source>
        <dbReference type="ARBA" id="ARBA00001946"/>
    </source>
</evidence>
<evidence type="ECO:0000256" key="5">
    <source>
        <dbReference type="ARBA" id="ARBA00023277"/>
    </source>
</evidence>
<evidence type="ECO:0000313" key="8">
    <source>
        <dbReference type="Proteomes" id="UP000695264"/>
    </source>
</evidence>
<keyword evidence="3" id="KW-0479">Metal-binding</keyword>
<comment type="similarity">
    <text evidence="2">Belongs to the HAD-like hydrolase superfamily. CbbY/CbbZ/Gph/YieH family.</text>
</comment>
<gene>
    <name evidence="7" type="ORF">HCK00_06555</name>
</gene>
<dbReference type="InterPro" id="IPR051600">
    <property type="entry name" value="Beta-PGM-like"/>
</dbReference>
<evidence type="ECO:0000313" key="7">
    <source>
        <dbReference type="EMBL" id="NJQ00205.1"/>
    </source>
</evidence>
<evidence type="ECO:0000256" key="3">
    <source>
        <dbReference type="ARBA" id="ARBA00022723"/>
    </source>
</evidence>
<accession>A0ABX1BWE9</accession>
<feature type="compositionally biased region" description="Gly residues" evidence="6">
    <location>
        <begin position="281"/>
        <end position="290"/>
    </location>
</feature>
<feature type="region of interest" description="Disordered" evidence="6">
    <location>
        <begin position="278"/>
        <end position="299"/>
    </location>
</feature>
<dbReference type="RefSeq" id="WP_168101037.1">
    <property type="nucleotide sequence ID" value="NZ_JAATEN010000004.1"/>
</dbReference>
<protein>
    <submittedName>
        <fullName evidence="7">HAD-IA family hydrolase</fullName>
    </submittedName>
</protein>
<feature type="compositionally biased region" description="Gly residues" evidence="6">
    <location>
        <begin position="223"/>
        <end position="232"/>
    </location>
</feature>
<sequence>MRAVRAWVLDTDGVITDSARLHAAAWRAAFDTCLREHPPPAPADRRPFDPDGDYRHHVDGRARLDGAAAFLASRGLRLPVGAPGDPPGTGSVQAVAALKDHLFVERLRAGGIAAYPGTVRLLRVLLRAGVPRAAASASRHAGELLESAGVRELFDALVDGREADRLRLPGKPDPALFVEAAARLGVPVRESAVVEDATAGVAAGRRGGFGLVVGVDRTDGREGGTGADGTGPGDRDDGEIRTGRADRDGGAGGGGRAADLLRHGADLVVADLADLLAPGAGDAGTHGGPAGPATAEGPA</sequence>
<organism evidence="7 8">
    <name type="scientific">Streptomyces zingiberis</name>
    <dbReference type="NCBI Taxonomy" id="2053010"/>
    <lineage>
        <taxon>Bacteria</taxon>
        <taxon>Bacillati</taxon>
        <taxon>Actinomycetota</taxon>
        <taxon>Actinomycetes</taxon>
        <taxon>Kitasatosporales</taxon>
        <taxon>Streptomycetaceae</taxon>
        <taxon>Streptomyces</taxon>
    </lineage>
</organism>